<dbReference type="Proteomes" id="UP000094793">
    <property type="component" value="Chromosome"/>
</dbReference>
<dbReference type="PANTHER" id="PTHR30595:SF6">
    <property type="entry name" value="SCHLAFEN ALBA-2 DOMAIN-CONTAINING PROTEIN"/>
    <property type="match status" value="1"/>
</dbReference>
<dbReference type="Proteomes" id="UP000297736">
    <property type="component" value="Unassembled WGS sequence"/>
</dbReference>
<evidence type="ECO:0000259" key="2">
    <source>
        <dbReference type="Pfam" id="PF04326"/>
    </source>
</evidence>
<dbReference type="InterPro" id="IPR038475">
    <property type="entry name" value="RecG_C_sf"/>
</dbReference>
<evidence type="ECO:0000313" key="4">
    <source>
        <dbReference type="EMBL" id="AOP52203.1"/>
    </source>
</evidence>
<keyword evidence="4" id="KW-0547">Nucleotide-binding</keyword>
<dbReference type="AlphaFoldDB" id="A0A1D7VZN9"/>
<dbReference type="Gene3D" id="6.10.10.130">
    <property type="match status" value="1"/>
</dbReference>
<dbReference type="Pfam" id="PF18685">
    <property type="entry name" value="DUF5635"/>
    <property type="match status" value="1"/>
</dbReference>
<dbReference type="OrthoDB" id="9805115at2"/>
<dbReference type="Gene3D" id="3.30.565.60">
    <property type="match status" value="1"/>
</dbReference>
<dbReference type="PATRIC" id="fig|1703.10.peg.501"/>
<dbReference type="Gene3D" id="1.10.10.10">
    <property type="entry name" value="Winged helix-like DNA-binding domain superfamily/Winged helix DNA-binding domain"/>
    <property type="match status" value="1"/>
</dbReference>
<dbReference type="Gene3D" id="3.30.950.30">
    <property type="entry name" value="Schlafen, AAA domain"/>
    <property type="match status" value="1"/>
</dbReference>
<proteinExistence type="predicted"/>
<keyword evidence="4" id="KW-0378">Hydrolase</keyword>
<reference evidence="5 7" key="3">
    <citation type="submission" date="2018-10" db="EMBL/GenBank/DDBJ databases">
        <title>Brevibacterium genomes from Austrain hard cheese rinds.</title>
        <authorList>
            <person name="Anast J.M."/>
            <person name="Dzieciol M."/>
            <person name="Schultz D.L."/>
            <person name="Mann E."/>
            <person name="Wagner M."/>
            <person name="Schmitz-Esser S."/>
        </authorList>
    </citation>
    <scope>NUCLEOTIDE SEQUENCE [LARGE SCALE GENOMIC DNA]</scope>
    <source>
        <strain evidence="5 7">L261</strain>
    </source>
</reference>
<dbReference type="EMBL" id="CP017150">
    <property type="protein sequence ID" value="AOP52203.1"/>
    <property type="molecule type" value="Genomic_DNA"/>
</dbReference>
<dbReference type="InterPro" id="IPR038461">
    <property type="entry name" value="Schlafen_AlbA_2_dom_sf"/>
</dbReference>
<dbReference type="RefSeq" id="WP_083248634.1">
    <property type="nucleotide sequence ID" value="NZ_CP017150.1"/>
</dbReference>
<dbReference type="Pfam" id="PF13749">
    <property type="entry name" value="HATPase_c_4"/>
    <property type="match status" value="1"/>
</dbReference>
<dbReference type="InterPro" id="IPR007421">
    <property type="entry name" value="Schlafen_AlbA_2_dom"/>
</dbReference>
<evidence type="ECO:0000313" key="5">
    <source>
        <dbReference type="EMBL" id="TGD38402.1"/>
    </source>
</evidence>
<keyword evidence="4" id="KW-0347">Helicase</keyword>
<evidence type="ECO:0000313" key="7">
    <source>
        <dbReference type="Proteomes" id="UP000297736"/>
    </source>
</evidence>
<gene>
    <name evidence="4" type="ORF">BLSMQ_0489</name>
    <name evidence="5" type="ORF">EB834_11305</name>
</gene>
<evidence type="ECO:0000313" key="6">
    <source>
        <dbReference type="Proteomes" id="UP000094793"/>
    </source>
</evidence>
<feature type="compositionally biased region" description="Basic and acidic residues" evidence="1">
    <location>
        <begin position="16"/>
        <end position="25"/>
    </location>
</feature>
<evidence type="ECO:0000259" key="3">
    <source>
        <dbReference type="Pfam" id="PF18685"/>
    </source>
</evidence>
<name>A0A1D7VZN9_BREAU</name>
<feature type="domain" description="Schlafen AlbA-2" evidence="2">
    <location>
        <begin position="44"/>
        <end position="168"/>
    </location>
</feature>
<dbReference type="InterPro" id="IPR036388">
    <property type="entry name" value="WH-like_DNA-bd_sf"/>
</dbReference>
<reference evidence="6" key="2">
    <citation type="submission" date="2016-09" db="EMBL/GenBank/DDBJ databases">
        <title>Complete Genome Sequence of Brevibacterium linens SMQ-1335.</title>
        <authorList>
            <person name="de Melo A.G."/>
            <person name="Labrie S.J."/>
            <person name="Dumaresq J."/>
            <person name="Roberts R.J."/>
            <person name="Tremblay D.M."/>
            <person name="Moineau S."/>
        </authorList>
    </citation>
    <scope>NUCLEOTIDE SEQUENCE [LARGE SCALE GENOMIC DNA]</scope>
    <source>
        <strain evidence="6">SMQ-1335</strain>
    </source>
</reference>
<dbReference type="PANTHER" id="PTHR30595">
    <property type="entry name" value="GLPR-RELATED TRANSCRIPTIONAL REPRESSOR"/>
    <property type="match status" value="1"/>
</dbReference>
<dbReference type="EMBL" id="RHFF01000010">
    <property type="protein sequence ID" value="TGD38402.1"/>
    <property type="molecule type" value="Genomic_DNA"/>
</dbReference>
<reference evidence="4" key="1">
    <citation type="submission" date="2016-09" db="EMBL/GenBank/DDBJ databases">
        <title>Complete Genome Sequence of Brevibacterium aurantiacum SMQ-1335.</title>
        <authorList>
            <person name="de Melo A.G."/>
            <person name="Labrie S.J."/>
            <person name="Dumaresq J."/>
            <person name="Roberts R.J."/>
            <person name="Tremblay D.M."/>
            <person name="Moineau S."/>
        </authorList>
    </citation>
    <scope>NUCLEOTIDE SEQUENCE</scope>
    <source>
        <strain evidence="4">SMQ-1335</strain>
    </source>
</reference>
<dbReference type="InterPro" id="IPR040728">
    <property type="entry name" value="DUF5635"/>
</dbReference>
<protein>
    <submittedName>
        <fullName evidence="4">ATP-dependent DNA helicase RecG-related protein</fullName>
    </submittedName>
    <submittedName>
        <fullName evidence="5">Transcriptional regulator</fullName>
    </submittedName>
</protein>
<accession>A0A1D7VZN9</accession>
<sequence>MSQPQNEFSFEPGTELMRDRARSREEVDECLNSLRNGTLPDSAERQRVDFKEEAGRRGAAGRLLPGTPENTKAADQLANEVASMANTPGGGALIIGVEDRSGDLLGTDLDIEWLRQQIYRRVEVAPEIEERIEQGIRLLVIYVAEAREPVDDTGGRIRWRVGDSSVPVDRGEWWARRQDRSGWDSMARLTAFTLDSVKPAAVAVARDYLARRDGSDDAQTDLATAAPADMLRRIGVLSVDGYLTEAGAILFCPAPRAWLTWTRLDVEGGDILASDSAYEGLSLLEQIERVEALLDAANDRVTLPGEFSERALRQLPTRSAREAVLNGVVHRDWNLQEPTTATWIEADASLTVISPGGFVGGISADNVLTQRFSRYPALADASRALGLVDKQGVGVDRMYREMVTIGHRPPLLVEEPGPRVRVRLAGGQPLLPIIRLTSKIQPAARQRDVQIALIVYTLLRNPFTTVKRMSKILQRTTEEAAEALEIAHRCVVDGQPLISPLKNVWTLSNEARRIVGGQTADRKMLQRQRVLWFITPGGDAASEVVSQWFEVQDRISSGDYSKLTGLTLAGARGALDRLVQDGRLVRGDATGRNAHYLQPVNAYGLYSESDSRV</sequence>
<feature type="region of interest" description="Disordered" evidence="1">
    <location>
        <begin position="1"/>
        <end position="27"/>
    </location>
</feature>
<dbReference type="KEGG" id="blin:BLSMQ_0489"/>
<evidence type="ECO:0000256" key="1">
    <source>
        <dbReference type="SAM" id="MobiDB-lite"/>
    </source>
</evidence>
<feature type="domain" description="DUF5635" evidence="3">
    <location>
        <begin position="431"/>
        <end position="515"/>
    </location>
</feature>
<dbReference type="Gene3D" id="1.10.10.2340">
    <property type="match status" value="1"/>
</dbReference>
<dbReference type="GO" id="GO:0004386">
    <property type="term" value="F:helicase activity"/>
    <property type="evidence" value="ECO:0007669"/>
    <property type="project" value="UniProtKB-KW"/>
</dbReference>
<keyword evidence="4" id="KW-0067">ATP-binding</keyword>
<dbReference type="Pfam" id="PF04326">
    <property type="entry name" value="SLFN_AlbA_2"/>
    <property type="match status" value="1"/>
</dbReference>
<organism evidence="4 6">
    <name type="scientific">Brevibacterium aurantiacum</name>
    <dbReference type="NCBI Taxonomy" id="273384"/>
    <lineage>
        <taxon>Bacteria</taxon>
        <taxon>Bacillati</taxon>
        <taxon>Actinomycetota</taxon>
        <taxon>Actinomycetes</taxon>
        <taxon>Micrococcales</taxon>
        <taxon>Brevibacteriaceae</taxon>
        <taxon>Brevibacterium</taxon>
    </lineage>
</organism>